<dbReference type="PANTHER" id="PTHR45947:SF3">
    <property type="entry name" value="SULFOQUINOVOSYL TRANSFERASE SQD2"/>
    <property type="match status" value="1"/>
</dbReference>
<dbReference type="OrthoDB" id="185319at2"/>
<dbReference type="GO" id="GO:0016758">
    <property type="term" value="F:hexosyltransferase activity"/>
    <property type="evidence" value="ECO:0007669"/>
    <property type="project" value="TreeGrafter"/>
</dbReference>
<dbReference type="AlphaFoldDB" id="A0A5B0E2B1"/>
<protein>
    <submittedName>
        <fullName evidence="2">Glycosyltransferase family 4 protein</fullName>
    </submittedName>
</protein>
<reference evidence="2 3" key="1">
    <citation type="submission" date="2019-08" db="EMBL/GenBank/DDBJ databases">
        <title>Aureimonas fodiniaquatilis sp. nov., isolated from a coal mine wastewater.</title>
        <authorList>
            <person name="Kim W."/>
        </authorList>
    </citation>
    <scope>NUCLEOTIDE SEQUENCE [LARGE SCALE GENOMIC DNA]</scope>
    <source>
        <strain evidence="2 3">CAU 1482</strain>
    </source>
</reference>
<sequence>MRHVWILNHYVQVPGGPGGTRHISLGRHLPEHGWQATLIAASTDHSSGAQRLAEGEAHRLDFHDGVPVLWLRTRNYRGNGRDRIANMLDYTRAVLRRGSLAELAPPDLIVGSSVHPLAAWAGMRLARRHGVPFVFEVRDLWPQTLIDMGRISTWHPAAIALRLLERSLYNAASRIIVLLPNAKSYIVPLGIDCEKIVWIPNGVDVERFPTLPRRKADDRFVFMYLGAHGTANGLETLVQAMRLLQANPAARHISLRLIGAGPQKEALRKLAAGLNNLIFEDPVAKAAVPQVAAEADAFVFCLKDTPVFRYGISSNKLFDYMAAARPIVSCCNAANNVVSEAGAGLSTPAGQPGLLADRLLEMASLPFAHQEAMGQAGRTHLLQHYSMEHLSHRFAMALDACQRI</sequence>
<dbReference type="Proteomes" id="UP000324738">
    <property type="component" value="Unassembled WGS sequence"/>
</dbReference>
<name>A0A5B0E2B1_9HYPH</name>
<dbReference type="PANTHER" id="PTHR45947">
    <property type="entry name" value="SULFOQUINOVOSYL TRANSFERASE SQD2"/>
    <property type="match status" value="1"/>
</dbReference>
<evidence type="ECO:0000313" key="2">
    <source>
        <dbReference type="EMBL" id="KAA0971880.1"/>
    </source>
</evidence>
<gene>
    <name evidence="2" type="ORF">FPY71_01765</name>
</gene>
<keyword evidence="2" id="KW-0808">Transferase</keyword>
<comment type="caution">
    <text evidence="2">The sequence shown here is derived from an EMBL/GenBank/DDBJ whole genome shotgun (WGS) entry which is preliminary data.</text>
</comment>
<proteinExistence type="predicted"/>
<evidence type="ECO:0000259" key="1">
    <source>
        <dbReference type="Pfam" id="PF13579"/>
    </source>
</evidence>
<dbReference type="CDD" id="cd03794">
    <property type="entry name" value="GT4_WbuB-like"/>
    <property type="match status" value="1"/>
</dbReference>
<dbReference type="RefSeq" id="WP_149297039.1">
    <property type="nucleotide sequence ID" value="NZ_VTWH01000001.1"/>
</dbReference>
<accession>A0A5B0E2B1</accession>
<dbReference type="Pfam" id="PF13579">
    <property type="entry name" value="Glyco_trans_4_4"/>
    <property type="match status" value="1"/>
</dbReference>
<dbReference type="InterPro" id="IPR028098">
    <property type="entry name" value="Glyco_trans_4-like_N"/>
</dbReference>
<dbReference type="EMBL" id="VTWH01000001">
    <property type="protein sequence ID" value="KAA0971880.1"/>
    <property type="molecule type" value="Genomic_DNA"/>
</dbReference>
<dbReference type="InterPro" id="IPR050194">
    <property type="entry name" value="Glycosyltransferase_grp1"/>
</dbReference>
<feature type="domain" description="Glycosyltransferase subfamily 4-like N-terminal" evidence="1">
    <location>
        <begin position="24"/>
        <end position="202"/>
    </location>
</feature>
<dbReference type="Pfam" id="PF13692">
    <property type="entry name" value="Glyco_trans_1_4"/>
    <property type="match status" value="1"/>
</dbReference>
<evidence type="ECO:0000313" key="3">
    <source>
        <dbReference type="Proteomes" id="UP000324738"/>
    </source>
</evidence>
<dbReference type="Gene3D" id="3.40.50.2000">
    <property type="entry name" value="Glycogen Phosphorylase B"/>
    <property type="match status" value="2"/>
</dbReference>
<keyword evidence="3" id="KW-1185">Reference proteome</keyword>
<organism evidence="2 3">
    <name type="scientific">Aureimonas fodinaquatilis</name>
    <dbReference type="NCBI Taxonomy" id="2565783"/>
    <lineage>
        <taxon>Bacteria</taxon>
        <taxon>Pseudomonadati</taxon>
        <taxon>Pseudomonadota</taxon>
        <taxon>Alphaproteobacteria</taxon>
        <taxon>Hyphomicrobiales</taxon>
        <taxon>Aurantimonadaceae</taxon>
        <taxon>Aureimonas</taxon>
    </lineage>
</organism>
<dbReference type="SUPFAM" id="SSF53756">
    <property type="entry name" value="UDP-Glycosyltransferase/glycogen phosphorylase"/>
    <property type="match status" value="1"/>
</dbReference>